<evidence type="ECO:0000256" key="1">
    <source>
        <dbReference type="SAM" id="Coils"/>
    </source>
</evidence>
<protein>
    <submittedName>
        <fullName evidence="3">N-acetyltransferase domain-containing protein</fullName>
    </submittedName>
</protein>
<sequence>MSNHSPVWPTHVINAILPFQCSVERRRTVIVPPSHLDCKKALRVLEGTQVDIDADTRAMLERAFQKGRFEFKDNDAMKDFAKNINQCVMEAREKLKETEIQIKLHRERWERVKDLFDLWRTDEEEFKREGMKFMAEQLKDLSVLLVVVDNHLKRRGYGALVVHRLRQCTHVVEEAPDLWHLLFIRWSHPDKITST</sequence>
<keyword evidence="2" id="KW-1185">Reference proteome</keyword>
<proteinExistence type="predicted"/>
<dbReference type="WBParaSite" id="L893_g32799.t1">
    <property type="protein sequence ID" value="L893_g32799.t1"/>
    <property type="gene ID" value="L893_g32799"/>
</dbReference>
<keyword evidence="1" id="KW-0175">Coiled coil</keyword>
<reference evidence="3" key="1">
    <citation type="submission" date="2016-11" db="UniProtKB">
        <authorList>
            <consortium name="WormBaseParasite"/>
        </authorList>
    </citation>
    <scope>IDENTIFICATION</scope>
</reference>
<dbReference type="AlphaFoldDB" id="A0A1I8A572"/>
<accession>A0A1I8A572</accession>
<feature type="coiled-coil region" evidence="1">
    <location>
        <begin position="81"/>
        <end position="108"/>
    </location>
</feature>
<organism evidence="2 3">
    <name type="scientific">Steinernema glaseri</name>
    <dbReference type="NCBI Taxonomy" id="37863"/>
    <lineage>
        <taxon>Eukaryota</taxon>
        <taxon>Metazoa</taxon>
        <taxon>Ecdysozoa</taxon>
        <taxon>Nematoda</taxon>
        <taxon>Chromadorea</taxon>
        <taxon>Rhabditida</taxon>
        <taxon>Tylenchina</taxon>
        <taxon>Panagrolaimomorpha</taxon>
        <taxon>Strongyloidoidea</taxon>
        <taxon>Steinernematidae</taxon>
        <taxon>Steinernema</taxon>
    </lineage>
</organism>
<evidence type="ECO:0000313" key="3">
    <source>
        <dbReference type="WBParaSite" id="L893_g32799.t1"/>
    </source>
</evidence>
<name>A0A1I8A572_9BILA</name>
<dbReference type="Proteomes" id="UP000095287">
    <property type="component" value="Unplaced"/>
</dbReference>
<evidence type="ECO:0000313" key="2">
    <source>
        <dbReference type="Proteomes" id="UP000095287"/>
    </source>
</evidence>